<protein>
    <submittedName>
        <fullName evidence="1">Uncharacterized protein</fullName>
    </submittedName>
</protein>
<keyword evidence="2" id="KW-1185">Reference proteome</keyword>
<evidence type="ECO:0000313" key="1">
    <source>
        <dbReference type="EMBL" id="KAG6624103.1"/>
    </source>
</evidence>
<name>A0A8T1N605_CARIL</name>
<evidence type="ECO:0000313" key="2">
    <source>
        <dbReference type="Proteomes" id="UP000811609"/>
    </source>
</evidence>
<dbReference type="AlphaFoldDB" id="A0A8T1N605"/>
<accession>A0A8T1N605</accession>
<comment type="caution">
    <text evidence="1">The sequence shown here is derived from an EMBL/GenBank/DDBJ whole genome shotgun (WGS) entry which is preliminary data.</text>
</comment>
<proteinExistence type="predicted"/>
<gene>
    <name evidence="1" type="ORF">CIPAW_16G002700</name>
</gene>
<organism evidence="1 2">
    <name type="scientific">Carya illinoinensis</name>
    <name type="common">Pecan</name>
    <dbReference type="NCBI Taxonomy" id="32201"/>
    <lineage>
        <taxon>Eukaryota</taxon>
        <taxon>Viridiplantae</taxon>
        <taxon>Streptophyta</taxon>
        <taxon>Embryophyta</taxon>
        <taxon>Tracheophyta</taxon>
        <taxon>Spermatophyta</taxon>
        <taxon>Magnoliopsida</taxon>
        <taxon>eudicotyledons</taxon>
        <taxon>Gunneridae</taxon>
        <taxon>Pentapetalae</taxon>
        <taxon>rosids</taxon>
        <taxon>fabids</taxon>
        <taxon>Fagales</taxon>
        <taxon>Juglandaceae</taxon>
        <taxon>Carya</taxon>
    </lineage>
</organism>
<dbReference type="Proteomes" id="UP000811609">
    <property type="component" value="Chromosome 16"/>
</dbReference>
<reference evidence="1" key="1">
    <citation type="submission" date="2020-12" db="EMBL/GenBank/DDBJ databases">
        <title>WGS assembly of Carya illinoinensis cv. Pawnee.</title>
        <authorList>
            <person name="Platts A."/>
            <person name="Shu S."/>
            <person name="Wright S."/>
            <person name="Barry K."/>
            <person name="Edger P."/>
            <person name="Pires J.C."/>
            <person name="Schmutz J."/>
        </authorList>
    </citation>
    <scope>NUCLEOTIDE SEQUENCE</scope>
    <source>
        <tissue evidence="1">Leaf</tissue>
    </source>
</reference>
<sequence length="71" mass="8570">MGPKPVILQCCMIYLEWLMMRHQHFKFSQILFFQGSWNKFHGQHALRERARKIDEGIYIDYKAFLGLCYSV</sequence>
<dbReference type="EMBL" id="CM031824">
    <property type="protein sequence ID" value="KAG6624103.1"/>
    <property type="molecule type" value="Genomic_DNA"/>
</dbReference>